<dbReference type="RefSeq" id="WP_266348489.1">
    <property type="nucleotide sequence ID" value="NZ_JAPKNG010000002.1"/>
</dbReference>
<organism evidence="2 3">
    <name type="scientific">Kaistia dalseonensis</name>
    <dbReference type="NCBI Taxonomy" id="410840"/>
    <lineage>
        <taxon>Bacteria</taxon>
        <taxon>Pseudomonadati</taxon>
        <taxon>Pseudomonadota</taxon>
        <taxon>Alphaproteobacteria</taxon>
        <taxon>Hyphomicrobiales</taxon>
        <taxon>Kaistiaceae</taxon>
        <taxon>Kaistia</taxon>
    </lineage>
</organism>
<sequence length="237" mass="25683">MNSVRTSSHEDSQVDWLAESRPDMDERYRAARRHSLRVRILKIALPLFAVLGAVGFIGYVYVLPQLPANVAFGSIDISGNAIVMQDPHVSGFMSGGRAYELRADRAEQSLKNTKIVTLQNIGATIGLGDDQTAKVKAASGTYYADSERMVLDDQITLSTTTGIDGSLASADIDMKSGTMRSDKPLEISSQGSTIKANNVEVQDRGKRISFRNGVKVTYALPDESDPSKKRAASPVTE</sequence>
<dbReference type="Pfam" id="PF06835">
    <property type="entry name" value="LptC"/>
    <property type="match status" value="1"/>
</dbReference>
<keyword evidence="3" id="KW-1185">Reference proteome</keyword>
<evidence type="ECO:0000313" key="3">
    <source>
        <dbReference type="Proteomes" id="UP001241603"/>
    </source>
</evidence>
<accession>A0ABU0H6C5</accession>
<dbReference type="EMBL" id="JAUSVO010000002">
    <property type="protein sequence ID" value="MDQ0437577.1"/>
    <property type="molecule type" value="Genomic_DNA"/>
</dbReference>
<dbReference type="NCBIfam" id="TIGR04409">
    <property type="entry name" value="LptC_YrbK"/>
    <property type="match status" value="1"/>
</dbReference>
<reference evidence="2 3" key="1">
    <citation type="submission" date="2023-07" db="EMBL/GenBank/DDBJ databases">
        <title>Genomic Encyclopedia of Type Strains, Phase IV (KMG-IV): sequencing the most valuable type-strain genomes for metagenomic binning, comparative biology and taxonomic classification.</title>
        <authorList>
            <person name="Goeker M."/>
        </authorList>
    </citation>
    <scope>NUCLEOTIDE SEQUENCE [LARGE SCALE GENOMIC DNA]</scope>
    <source>
        <strain evidence="2 3">B6-8</strain>
    </source>
</reference>
<keyword evidence="1" id="KW-0472">Membrane</keyword>
<evidence type="ECO:0000313" key="2">
    <source>
        <dbReference type="EMBL" id="MDQ0437577.1"/>
    </source>
</evidence>
<comment type="caution">
    <text evidence="2">The sequence shown here is derived from an EMBL/GenBank/DDBJ whole genome shotgun (WGS) entry which is preliminary data.</text>
</comment>
<protein>
    <submittedName>
        <fullName evidence="2">Lipopolysaccharide export system protein LptC</fullName>
    </submittedName>
</protein>
<keyword evidence="1" id="KW-0812">Transmembrane</keyword>
<proteinExistence type="predicted"/>
<dbReference type="Proteomes" id="UP001241603">
    <property type="component" value="Unassembled WGS sequence"/>
</dbReference>
<dbReference type="InterPro" id="IPR010664">
    <property type="entry name" value="LipoPS_assembly_LptC-rel"/>
</dbReference>
<dbReference type="Gene3D" id="2.60.450.10">
    <property type="entry name" value="Lipopolysaccharide (LPS) transport protein A like domain"/>
    <property type="match status" value="1"/>
</dbReference>
<dbReference type="InterPro" id="IPR026265">
    <property type="entry name" value="LptC"/>
</dbReference>
<evidence type="ECO:0000256" key="1">
    <source>
        <dbReference type="SAM" id="Phobius"/>
    </source>
</evidence>
<gene>
    <name evidence="2" type="ORF">QO014_001962</name>
</gene>
<feature type="transmembrane region" description="Helical" evidence="1">
    <location>
        <begin position="40"/>
        <end position="62"/>
    </location>
</feature>
<name>A0ABU0H6C5_9HYPH</name>
<keyword evidence="1" id="KW-1133">Transmembrane helix</keyword>